<proteinExistence type="predicted"/>
<organism evidence="2 3">
    <name type="scientific">Actibacterium pelagium</name>
    <dbReference type="NCBI Taxonomy" id="2029103"/>
    <lineage>
        <taxon>Bacteria</taxon>
        <taxon>Pseudomonadati</taxon>
        <taxon>Pseudomonadota</taxon>
        <taxon>Alphaproteobacteria</taxon>
        <taxon>Rhodobacterales</taxon>
        <taxon>Roseobacteraceae</taxon>
        <taxon>Actibacterium</taxon>
    </lineage>
</organism>
<gene>
    <name evidence="2" type="ORF">GCM10011517_25870</name>
</gene>
<feature type="region of interest" description="Disordered" evidence="1">
    <location>
        <begin position="1"/>
        <end position="22"/>
    </location>
</feature>
<evidence type="ECO:0000313" key="2">
    <source>
        <dbReference type="EMBL" id="GGE56918.1"/>
    </source>
</evidence>
<dbReference type="Proteomes" id="UP000606730">
    <property type="component" value="Unassembled WGS sequence"/>
</dbReference>
<reference evidence="2" key="1">
    <citation type="journal article" date="2014" name="Int. J. Syst. Evol. Microbiol.">
        <title>Complete genome sequence of Corynebacterium casei LMG S-19264T (=DSM 44701T), isolated from a smear-ripened cheese.</title>
        <authorList>
            <consortium name="US DOE Joint Genome Institute (JGI-PGF)"/>
            <person name="Walter F."/>
            <person name="Albersmeier A."/>
            <person name="Kalinowski J."/>
            <person name="Ruckert C."/>
        </authorList>
    </citation>
    <scope>NUCLEOTIDE SEQUENCE</scope>
    <source>
        <strain evidence="2">CGMCC 1.16012</strain>
    </source>
</reference>
<feature type="compositionally biased region" description="Basic and acidic residues" evidence="1">
    <location>
        <begin position="11"/>
        <end position="20"/>
    </location>
</feature>
<dbReference type="AlphaFoldDB" id="A0A917EKE1"/>
<sequence>MWPQGESYPNKLEETHKGPDGRMTVAIHNPSNLSVILGFCPRADQISVHLFERW</sequence>
<keyword evidence="3" id="KW-1185">Reference proteome</keyword>
<evidence type="ECO:0000256" key="1">
    <source>
        <dbReference type="SAM" id="MobiDB-lite"/>
    </source>
</evidence>
<protein>
    <submittedName>
        <fullName evidence="2">Uncharacterized protein</fullName>
    </submittedName>
</protein>
<name>A0A917EKE1_9RHOB</name>
<evidence type="ECO:0000313" key="3">
    <source>
        <dbReference type="Proteomes" id="UP000606730"/>
    </source>
</evidence>
<comment type="caution">
    <text evidence="2">The sequence shown here is derived from an EMBL/GenBank/DDBJ whole genome shotgun (WGS) entry which is preliminary data.</text>
</comment>
<reference evidence="2" key="2">
    <citation type="submission" date="2020-09" db="EMBL/GenBank/DDBJ databases">
        <authorList>
            <person name="Sun Q."/>
            <person name="Zhou Y."/>
        </authorList>
    </citation>
    <scope>NUCLEOTIDE SEQUENCE</scope>
    <source>
        <strain evidence="2">CGMCC 1.16012</strain>
    </source>
</reference>
<accession>A0A917EKE1</accession>
<dbReference type="EMBL" id="BMKN01000002">
    <property type="protein sequence ID" value="GGE56918.1"/>
    <property type="molecule type" value="Genomic_DNA"/>
</dbReference>